<dbReference type="EC" id="2.7.11.1" evidence="2"/>
<dbReference type="SMART" id="SM00220">
    <property type="entry name" value="S_TKc"/>
    <property type="match status" value="1"/>
</dbReference>
<dbReference type="PROSITE" id="PS00108">
    <property type="entry name" value="PROTEIN_KINASE_ST"/>
    <property type="match status" value="1"/>
</dbReference>
<organism evidence="14 15">
    <name type="scientific">Caenorhabditis nigoni</name>
    <dbReference type="NCBI Taxonomy" id="1611254"/>
    <lineage>
        <taxon>Eukaryota</taxon>
        <taxon>Metazoa</taxon>
        <taxon>Ecdysozoa</taxon>
        <taxon>Nematoda</taxon>
        <taxon>Chromadorea</taxon>
        <taxon>Rhabditida</taxon>
        <taxon>Rhabditina</taxon>
        <taxon>Rhabditomorpha</taxon>
        <taxon>Rhabditoidea</taxon>
        <taxon>Rhabditidae</taxon>
        <taxon>Peloderinae</taxon>
        <taxon>Caenorhabditis</taxon>
    </lineage>
</organism>
<evidence type="ECO:0000259" key="13">
    <source>
        <dbReference type="PROSITE" id="PS50011"/>
    </source>
</evidence>
<evidence type="ECO:0000256" key="11">
    <source>
        <dbReference type="PROSITE-ProRule" id="PRU10141"/>
    </source>
</evidence>
<dbReference type="GO" id="GO:0005524">
    <property type="term" value="F:ATP binding"/>
    <property type="evidence" value="ECO:0007669"/>
    <property type="project" value="UniProtKB-UniRule"/>
</dbReference>
<dbReference type="CDD" id="cd14005">
    <property type="entry name" value="STKc_PIM"/>
    <property type="match status" value="1"/>
</dbReference>
<proteinExistence type="predicted"/>
<evidence type="ECO:0000256" key="10">
    <source>
        <dbReference type="ARBA" id="ARBA00048679"/>
    </source>
</evidence>
<evidence type="ECO:0000313" key="14">
    <source>
        <dbReference type="EMBL" id="PIC38668.1"/>
    </source>
</evidence>
<keyword evidence="15" id="KW-1185">Reference proteome</keyword>
<dbReference type="PANTHER" id="PTHR22984:SF29">
    <property type="entry name" value="SERINE_THREONINE-PROTEIN KINASE PIM-1"/>
    <property type="match status" value="1"/>
</dbReference>
<keyword evidence="8" id="KW-0460">Magnesium</keyword>
<dbReference type="GO" id="GO:0005737">
    <property type="term" value="C:cytoplasm"/>
    <property type="evidence" value="ECO:0007669"/>
    <property type="project" value="TreeGrafter"/>
</dbReference>
<feature type="compositionally biased region" description="Basic residues" evidence="12">
    <location>
        <begin position="440"/>
        <end position="451"/>
    </location>
</feature>
<evidence type="ECO:0000256" key="1">
    <source>
        <dbReference type="ARBA" id="ARBA00001946"/>
    </source>
</evidence>
<dbReference type="FunFam" id="3.30.200.20:FF:000547">
    <property type="entry name" value="Serine/threonine-protein kinase prk-2"/>
    <property type="match status" value="1"/>
</dbReference>
<evidence type="ECO:0000256" key="6">
    <source>
        <dbReference type="ARBA" id="ARBA00022777"/>
    </source>
</evidence>
<dbReference type="InterPro" id="IPR011009">
    <property type="entry name" value="Kinase-like_dom_sf"/>
</dbReference>
<comment type="catalytic activity">
    <reaction evidence="9">
        <text>L-threonyl-[protein] + ATP = O-phospho-L-threonyl-[protein] + ADP + H(+)</text>
        <dbReference type="Rhea" id="RHEA:46608"/>
        <dbReference type="Rhea" id="RHEA-COMP:11060"/>
        <dbReference type="Rhea" id="RHEA-COMP:11605"/>
        <dbReference type="ChEBI" id="CHEBI:15378"/>
        <dbReference type="ChEBI" id="CHEBI:30013"/>
        <dbReference type="ChEBI" id="CHEBI:30616"/>
        <dbReference type="ChEBI" id="CHEBI:61977"/>
        <dbReference type="ChEBI" id="CHEBI:456216"/>
        <dbReference type="EC" id="2.7.11.1"/>
    </reaction>
</comment>
<evidence type="ECO:0000313" key="15">
    <source>
        <dbReference type="Proteomes" id="UP000230233"/>
    </source>
</evidence>
<feature type="region of interest" description="Disordered" evidence="12">
    <location>
        <begin position="385"/>
        <end position="455"/>
    </location>
</feature>
<reference evidence="15" key="1">
    <citation type="submission" date="2017-10" db="EMBL/GenBank/DDBJ databases">
        <title>Rapid genome shrinkage in a self-fertile nematode reveals novel sperm competition proteins.</title>
        <authorList>
            <person name="Yin D."/>
            <person name="Schwarz E.M."/>
            <person name="Thomas C.G."/>
            <person name="Felde R.L."/>
            <person name="Korf I.F."/>
            <person name="Cutter A.D."/>
            <person name="Schartner C.M."/>
            <person name="Ralston E.J."/>
            <person name="Meyer B.J."/>
            <person name="Haag E.S."/>
        </authorList>
    </citation>
    <scope>NUCLEOTIDE SEQUENCE [LARGE SCALE GENOMIC DNA]</scope>
    <source>
        <strain evidence="15">JU1422</strain>
    </source>
</reference>
<dbReference type="Proteomes" id="UP000230233">
    <property type="component" value="Chromosome III"/>
</dbReference>
<keyword evidence="7 11" id="KW-0067">ATP-binding</keyword>
<keyword evidence="3" id="KW-0723">Serine/threonine-protein kinase</keyword>
<dbReference type="STRING" id="1611254.A0A2G5UGK5"/>
<dbReference type="InterPro" id="IPR051138">
    <property type="entry name" value="PIM_Ser/Thr_kinase"/>
</dbReference>
<comment type="catalytic activity">
    <reaction evidence="10">
        <text>L-seryl-[protein] + ATP = O-phospho-L-seryl-[protein] + ADP + H(+)</text>
        <dbReference type="Rhea" id="RHEA:17989"/>
        <dbReference type="Rhea" id="RHEA-COMP:9863"/>
        <dbReference type="Rhea" id="RHEA-COMP:11604"/>
        <dbReference type="ChEBI" id="CHEBI:15378"/>
        <dbReference type="ChEBI" id="CHEBI:29999"/>
        <dbReference type="ChEBI" id="CHEBI:30616"/>
        <dbReference type="ChEBI" id="CHEBI:83421"/>
        <dbReference type="ChEBI" id="CHEBI:456216"/>
        <dbReference type="EC" id="2.7.11.1"/>
    </reaction>
</comment>
<keyword evidence="6" id="KW-0418">Kinase</keyword>
<dbReference type="SUPFAM" id="SSF56112">
    <property type="entry name" value="Protein kinase-like (PK-like)"/>
    <property type="match status" value="1"/>
</dbReference>
<evidence type="ECO:0000256" key="4">
    <source>
        <dbReference type="ARBA" id="ARBA00022679"/>
    </source>
</evidence>
<dbReference type="Pfam" id="PF00069">
    <property type="entry name" value="Pkinase"/>
    <property type="match status" value="1"/>
</dbReference>
<feature type="compositionally biased region" description="Polar residues" evidence="12">
    <location>
        <begin position="414"/>
        <end position="425"/>
    </location>
</feature>
<evidence type="ECO:0000256" key="7">
    <source>
        <dbReference type="ARBA" id="ARBA00022840"/>
    </source>
</evidence>
<dbReference type="InterPro" id="IPR000719">
    <property type="entry name" value="Prot_kinase_dom"/>
</dbReference>
<feature type="binding site" evidence="11">
    <location>
        <position position="144"/>
    </location>
    <ligand>
        <name>ATP</name>
        <dbReference type="ChEBI" id="CHEBI:30616"/>
    </ligand>
</feature>
<dbReference type="PROSITE" id="PS00107">
    <property type="entry name" value="PROTEIN_KINASE_ATP"/>
    <property type="match status" value="1"/>
</dbReference>
<dbReference type="PROSITE" id="PS50011">
    <property type="entry name" value="PROTEIN_KINASE_DOM"/>
    <property type="match status" value="1"/>
</dbReference>
<dbReference type="GO" id="GO:0004674">
    <property type="term" value="F:protein serine/threonine kinase activity"/>
    <property type="evidence" value="ECO:0007669"/>
    <property type="project" value="UniProtKB-KW"/>
</dbReference>
<keyword evidence="4" id="KW-0808">Transferase</keyword>
<comment type="cofactor">
    <cofactor evidence="1">
        <name>Mg(2+)</name>
        <dbReference type="ChEBI" id="CHEBI:18420"/>
    </cofactor>
</comment>
<dbReference type="OrthoDB" id="193931at2759"/>
<gene>
    <name evidence="14" type="primary">Cnig_chr_III.g10599</name>
    <name evidence="14" type="ORF">B9Z55_010599</name>
</gene>
<accession>A0A2G5UGK5</accession>
<name>A0A2G5UGK5_9PELO</name>
<sequence>MSYFCFTIFFFFSYVISVGLLTSCSFLALIFIVFQLTGILLSLYKPSAIIFSFQFKITRQPTHSSPGASGTQNTPMTLPVLAKKMKKLASLQFFNLKLLLNGESSRGFSKFKKNYKLKAELGRGGFGVVYRAVRTSDNTLVAVKFIERSNVKEWARINGEQVPMEICMLAKCSKIRGVIRLLDWYSIPEGFLIVMERPYPCIDMFDFIKGQGKISEEMARFLFRQIAVTVHECVQNRVLHRDLKDENVVIDLVTGSTKLIDFGAATVLRRSQYSDFQGTRLYCPPEWFLHSLYLGREAAVWSLGVLLYNSLNGRLPFRNEKDICTAHLLGPLPFFVPVSSEVKDLISKCLTFDPFQRCSLEAILNHPWVKQQPLSWELLTKNKVQKKTSVEKSDDHISETLGEQSETEEERSHPTTVSTSKQPGTSDEGVGLSASSSHTPPKKQHKEHRMAKTSLLAPPTSVEMKAAVQASKTPTQFNVHTALKNQRQIKKHQSPHAANSTVLTALRRAMSREAQNRISGVFLQN</sequence>
<feature type="compositionally biased region" description="Basic and acidic residues" evidence="12">
    <location>
        <begin position="388"/>
        <end position="398"/>
    </location>
</feature>
<evidence type="ECO:0000256" key="8">
    <source>
        <dbReference type="ARBA" id="ARBA00022842"/>
    </source>
</evidence>
<dbReference type="Gene3D" id="3.30.200.20">
    <property type="entry name" value="Phosphorylase Kinase, domain 1"/>
    <property type="match status" value="1"/>
</dbReference>
<evidence type="ECO:0000256" key="9">
    <source>
        <dbReference type="ARBA" id="ARBA00047899"/>
    </source>
</evidence>
<evidence type="ECO:0000256" key="3">
    <source>
        <dbReference type="ARBA" id="ARBA00022527"/>
    </source>
</evidence>
<evidence type="ECO:0000256" key="5">
    <source>
        <dbReference type="ARBA" id="ARBA00022741"/>
    </source>
</evidence>
<dbReference type="FunFam" id="1.10.510.10:FF:000708">
    <property type="entry name" value="serine/threonine-protein kinase par-1-like"/>
    <property type="match status" value="1"/>
</dbReference>
<evidence type="ECO:0000256" key="12">
    <source>
        <dbReference type="SAM" id="MobiDB-lite"/>
    </source>
</evidence>
<dbReference type="Gene3D" id="1.10.510.10">
    <property type="entry name" value="Transferase(Phosphotransferase) domain 1"/>
    <property type="match status" value="1"/>
</dbReference>
<evidence type="ECO:0000256" key="2">
    <source>
        <dbReference type="ARBA" id="ARBA00012513"/>
    </source>
</evidence>
<dbReference type="InterPro" id="IPR017441">
    <property type="entry name" value="Protein_kinase_ATP_BS"/>
</dbReference>
<comment type="caution">
    <text evidence="14">The sequence shown here is derived from an EMBL/GenBank/DDBJ whole genome shotgun (WGS) entry which is preliminary data.</text>
</comment>
<feature type="domain" description="Protein kinase" evidence="13">
    <location>
        <begin position="115"/>
        <end position="369"/>
    </location>
</feature>
<dbReference type="PANTHER" id="PTHR22984">
    <property type="entry name" value="SERINE/THREONINE-PROTEIN KINASE PIM"/>
    <property type="match status" value="1"/>
</dbReference>
<dbReference type="EMBL" id="PDUG01000003">
    <property type="protein sequence ID" value="PIC38668.1"/>
    <property type="molecule type" value="Genomic_DNA"/>
</dbReference>
<protein>
    <recommendedName>
        <fullName evidence="2">non-specific serine/threonine protein kinase</fullName>
        <ecNumber evidence="2">2.7.11.1</ecNumber>
    </recommendedName>
</protein>
<dbReference type="AlphaFoldDB" id="A0A2G5UGK5"/>
<keyword evidence="5 11" id="KW-0547">Nucleotide-binding</keyword>
<dbReference type="InterPro" id="IPR008271">
    <property type="entry name" value="Ser/Thr_kinase_AS"/>
</dbReference>